<evidence type="ECO:0000259" key="11">
    <source>
        <dbReference type="PROSITE" id="PS50113"/>
    </source>
</evidence>
<dbReference type="Pfam" id="PF02518">
    <property type="entry name" value="HATPase_c"/>
    <property type="match status" value="1"/>
</dbReference>
<dbReference type="SUPFAM" id="SSF55874">
    <property type="entry name" value="ATPase domain of HSP90 chaperone/DNA topoisomerase II/histidine kinase"/>
    <property type="match status" value="1"/>
</dbReference>
<feature type="domain" description="PAC" evidence="11">
    <location>
        <begin position="843"/>
        <end position="895"/>
    </location>
</feature>
<dbReference type="InterPro" id="IPR000014">
    <property type="entry name" value="PAS"/>
</dbReference>
<sequence length="1300" mass="144824">MNTNLSKDLFSGPGEIHQLICTQDWSQTLLGPRSLWPQSLRTALSLILNSPNPLFIWWGKEYANLYNDAYRPILGTHKHPQFLGQSAADCWAEVWDVVGELAASVLHQGQSTSSENVMLVIQRSGYAEETYFTFSYSPIVDESGGVGGIFGAVTETTQEMIRERRLQTLRKIATHTTKTESSKRACECLTEAIASDLMDIPFALLYCLNEKKQAILAGTTGIKASTSQPLSQIDLTQSSDPWQLTTVNRTRKGILLENLSSSFENLPTGVWDEPPDSAMVMPLVELGQSQLAGFLILGISPRRAFDDSYRGFFELIAHHVATVMANVQADKIQTQQIQARIENCSSLAFPQTQEGLIYCTEIVERKQAEETLRQSEERFRAAQELSLDAFTILQSVRNSSGEIIDFEWTYVNPKAAQLLQQTVEGLMGQRLLEVLPGNKTNSDLFERYVRVVETGEPHDIELCYQSEGIVGWFRNMAVKIGDGIAISFSEISDRKLAEKALRQSEERLRVALKSAPITLFNQDQSLRYTWVYNPVLNQSVETILGNSDFDLLPKEAATRLTHLKRQVLDTGIGTREEVLLVVKGQKYYFDLTIEPLRNSEDELIGVTCAAVDISDYKQVKFALRQSDTILNTFLSSSPIGLAVFDRNLRYLYANETLAAMNGLPLKEHIGRRLGEVVPHIRAEFAPLLEQVIETRQPLLNREFRGQIYPGDEIHHYLANHFPVCLSDGEVLGVGVTVMDITELKRAEAALRESEATASARAEELKTFMETVPAAVWIAHDPQCHRMTANLAAHELVQLPSEGIVTATPADGRYPFAFKIQHQGRDIPLEDLPMQKAGRTGENIEAEFEFVFENGEVRFIYGRAVPLRGEVGEIRGVIGAFLDVSDRKRAEQEREQLLIRERAAREEAEGANRIKDEFLAILSHELRSPLNPILGWTKLLQTRKFDSQATAHALETIERNAKLQTQLIEDLLDISRILRGKMVLHQEPVNLITTIESALETVKLAAEAKGIQVQFEVIEQQGIGTVAPLEVWSHFLPKSSFTKHNIYVLGDKTRLQQVIWNLLSNAIKFTPSGGFVNIRLESKQGQAYLQVKDTGIGINPQFLPYVFDYFRQQDGTTTRKFGGLGLGLAIVRHLTELHGGTVSAESLGEGCGAVFVVKLPLMEYEIEAPQAQKPKIEGIDLTGLRVLAVDDEPDIRDLIEFILEKAGAEVRAIGSAREALNLIKEFSPDVLVSDIGMPDMDGYMLITEVRKTSAIPAIALTAYAGETNNSLALAAGFQIHLAKPVEPDELVVCIAALTKCR</sequence>
<dbReference type="Pfam" id="PF00512">
    <property type="entry name" value="HisKA"/>
    <property type="match status" value="1"/>
</dbReference>
<dbReference type="PANTHER" id="PTHR43547">
    <property type="entry name" value="TWO-COMPONENT HISTIDINE KINASE"/>
    <property type="match status" value="1"/>
</dbReference>
<dbReference type="InterPro" id="IPR003661">
    <property type="entry name" value="HisK_dim/P_dom"/>
</dbReference>
<evidence type="ECO:0000313" key="13">
    <source>
        <dbReference type="Proteomes" id="UP000184550"/>
    </source>
</evidence>
<dbReference type="InterPro" id="IPR003594">
    <property type="entry name" value="HATPase_dom"/>
</dbReference>
<dbReference type="SMART" id="SM00388">
    <property type="entry name" value="HisKA"/>
    <property type="match status" value="1"/>
</dbReference>
<dbReference type="Pfam" id="PF13185">
    <property type="entry name" value="GAF_2"/>
    <property type="match status" value="1"/>
</dbReference>
<dbReference type="InterPro" id="IPR001610">
    <property type="entry name" value="PAC"/>
</dbReference>
<dbReference type="CDD" id="cd17580">
    <property type="entry name" value="REC_2_DhkD-like"/>
    <property type="match status" value="1"/>
</dbReference>
<dbReference type="CDD" id="cd00082">
    <property type="entry name" value="HisKA"/>
    <property type="match status" value="1"/>
</dbReference>
<dbReference type="Gene3D" id="3.30.450.20">
    <property type="entry name" value="PAS domain"/>
    <property type="match status" value="5"/>
</dbReference>
<dbReference type="SMART" id="SM00086">
    <property type="entry name" value="PAC"/>
    <property type="match status" value="4"/>
</dbReference>
<comment type="caution">
    <text evidence="12">The sequence shown here is derived from an EMBL/GenBank/DDBJ whole genome shotgun (WGS) entry which is preliminary data.</text>
</comment>
<dbReference type="InterPro" id="IPR013656">
    <property type="entry name" value="PAS_4"/>
</dbReference>
<dbReference type="SMART" id="SM00091">
    <property type="entry name" value="PAS"/>
    <property type="match status" value="2"/>
</dbReference>
<dbReference type="InterPro" id="IPR000700">
    <property type="entry name" value="PAS-assoc_C"/>
</dbReference>
<evidence type="ECO:0000256" key="3">
    <source>
        <dbReference type="ARBA" id="ARBA00022553"/>
    </source>
</evidence>
<dbReference type="InterPro" id="IPR005467">
    <property type="entry name" value="His_kinase_dom"/>
</dbReference>
<keyword evidence="13" id="KW-1185">Reference proteome</keyword>
<feature type="domain" description="PAC" evidence="11">
    <location>
        <begin position="573"/>
        <end position="625"/>
    </location>
</feature>
<dbReference type="Pfam" id="PF08448">
    <property type="entry name" value="PAS_4"/>
    <property type="match status" value="4"/>
</dbReference>
<feature type="domain" description="Response regulatory" evidence="9">
    <location>
        <begin position="1184"/>
        <end position="1297"/>
    </location>
</feature>
<dbReference type="SUPFAM" id="SSF47384">
    <property type="entry name" value="Homodimeric domain of signal transducing histidine kinase"/>
    <property type="match status" value="1"/>
</dbReference>
<dbReference type="InterPro" id="IPR036890">
    <property type="entry name" value="HATPase_C_sf"/>
</dbReference>
<protein>
    <recommendedName>
        <fullName evidence="2">histidine kinase</fullName>
        <ecNumber evidence="2">2.7.13.3</ecNumber>
    </recommendedName>
</protein>
<dbReference type="InterPro" id="IPR001789">
    <property type="entry name" value="Sig_transdc_resp-reg_receiver"/>
</dbReference>
<evidence type="ECO:0000259" key="10">
    <source>
        <dbReference type="PROSITE" id="PS50112"/>
    </source>
</evidence>
<organism evidence="12 13">
    <name type="scientific">Planktothrix serta PCC 8927</name>
    <dbReference type="NCBI Taxonomy" id="671068"/>
    <lineage>
        <taxon>Bacteria</taxon>
        <taxon>Bacillati</taxon>
        <taxon>Cyanobacteriota</taxon>
        <taxon>Cyanophyceae</taxon>
        <taxon>Oscillatoriophycideae</taxon>
        <taxon>Oscillatoriales</taxon>
        <taxon>Microcoleaceae</taxon>
        <taxon>Planktothrix</taxon>
    </lineage>
</organism>
<dbReference type="NCBIfam" id="TIGR00229">
    <property type="entry name" value="sensory_box"/>
    <property type="match status" value="1"/>
</dbReference>
<dbReference type="InterPro" id="IPR004358">
    <property type="entry name" value="Sig_transdc_His_kin-like_C"/>
</dbReference>
<feature type="domain" description="Histidine kinase" evidence="8">
    <location>
        <begin position="920"/>
        <end position="1162"/>
    </location>
</feature>
<dbReference type="InterPro" id="IPR011006">
    <property type="entry name" value="CheY-like_superfamily"/>
</dbReference>
<dbReference type="PROSITE" id="PS50113">
    <property type="entry name" value="PAC"/>
    <property type="match status" value="3"/>
</dbReference>
<dbReference type="EMBL" id="CZCU02000153">
    <property type="protein sequence ID" value="VXD23132.1"/>
    <property type="molecule type" value="Genomic_DNA"/>
</dbReference>
<dbReference type="PROSITE" id="PS50110">
    <property type="entry name" value="RESPONSE_REGULATORY"/>
    <property type="match status" value="1"/>
</dbReference>
<evidence type="ECO:0000256" key="7">
    <source>
        <dbReference type="PROSITE-ProRule" id="PRU00169"/>
    </source>
</evidence>
<dbReference type="GO" id="GO:0000155">
    <property type="term" value="F:phosphorelay sensor kinase activity"/>
    <property type="evidence" value="ECO:0007669"/>
    <property type="project" value="InterPro"/>
</dbReference>
<dbReference type="RefSeq" id="WP_083625399.1">
    <property type="nucleotide sequence ID" value="NZ_LR734878.1"/>
</dbReference>
<gene>
    <name evidence="12" type="ORF">PL8927_760313</name>
</gene>
<dbReference type="InterPro" id="IPR035965">
    <property type="entry name" value="PAS-like_dom_sf"/>
</dbReference>
<evidence type="ECO:0000313" key="12">
    <source>
        <dbReference type="EMBL" id="VXD23132.1"/>
    </source>
</evidence>
<dbReference type="InterPro" id="IPR029016">
    <property type="entry name" value="GAF-like_dom_sf"/>
</dbReference>
<dbReference type="Pfam" id="PF00072">
    <property type="entry name" value="Response_reg"/>
    <property type="match status" value="1"/>
</dbReference>
<dbReference type="SUPFAM" id="SSF52172">
    <property type="entry name" value="CheY-like"/>
    <property type="match status" value="1"/>
</dbReference>
<evidence type="ECO:0000256" key="6">
    <source>
        <dbReference type="ARBA" id="ARBA00023012"/>
    </source>
</evidence>
<dbReference type="EC" id="2.7.13.3" evidence="2"/>
<evidence type="ECO:0000256" key="2">
    <source>
        <dbReference type="ARBA" id="ARBA00012438"/>
    </source>
</evidence>
<feature type="domain" description="PAC" evidence="11">
    <location>
        <begin position="699"/>
        <end position="752"/>
    </location>
</feature>
<feature type="domain" description="PAS" evidence="10">
    <location>
        <begin position="626"/>
        <end position="695"/>
    </location>
</feature>
<dbReference type="CDD" id="cd00130">
    <property type="entry name" value="PAS"/>
    <property type="match status" value="2"/>
</dbReference>
<keyword evidence="6" id="KW-0902">Two-component regulatory system</keyword>
<evidence type="ECO:0000259" key="9">
    <source>
        <dbReference type="PROSITE" id="PS50110"/>
    </source>
</evidence>
<comment type="catalytic activity">
    <reaction evidence="1">
        <text>ATP + protein L-histidine = ADP + protein N-phospho-L-histidine.</text>
        <dbReference type="EC" id="2.7.13.3"/>
    </reaction>
</comment>
<evidence type="ECO:0000259" key="8">
    <source>
        <dbReference type="PROSITE" id="PS50109"/>
    </source>
</evidence>
<evidence type="ECO:0000256" key="4">
    <source>
        <dbReference type="ARBA" id="ARBA00022679"/>
    </source>
</evidence>
<keyword evidence="3 7" id="KW-0597">Phosphoprotein</keyword>
<dbReference type="Proteomes" id="UP000184550">
    <property type="component" value="Unassembled WGS sequence"/>
</dbReference>
<dbReference type="CDD" id="cd16922">
    <property type="entry name" value="HATPase_EvgS-ArcB-TorS-like"/>
    <property type="match status" value="1"/>
</dbReference>
<evidence type="ECO:0000256" key="1">
    <source>
        <dbReference type="ARBA" id="ARBA00000085"/>
    </source>
</evidence>
<dbReference type="Gene3D" id="3.40.50.2300">
    <property type="match status" value="1"/>
</dbReference>
<dbReference type="Gene3D" id="1.10.287.130">
    <property type="match status" value="1"/>
</dbReference>
<accession>A0A7Z9BXS6</accession>
<dbReference type="OrthoDB" id="9796100at2"/>
<evidence type="ECO:0000256" key="5">
    <source>
        <dbReference type="ARBA" id="ARBA00022777"/>
    </source>
</evidence>
<reference evidence="12" key="1">
    <citation type="submission" date="2019-10" db="EMBL/GenBank/DDBJ databases">
        <authorList>
            <consortium name="Genoscope - CEA"/>
            <person name="William W."/>
        </authorList>
    </citation>
    <scope>NUCLEOTIDE SEQUENCE [LARGE SCALE GENOMIC DNA]</scope>
    <source>
        <strain evidence="12">BBR_PRJEB10992</strain>
    </source>
</reference>
<name>A0A7Z9BXS6_9CYAN</name>
<dbReference type="SMART" id="SM00387">
    <property type="entry name" value="HATPase_c"/>
    <property type="match status" value="1"/>
</dbReference>
<dbReference type="SUPFAM" id="SSF55785">
    <property type="entry name" value="PYP-like sensor domain (PAS domain)"/>
    <property type="match status" value="5"/>
</dbReference>
<dbReference type="PANTHER" id="PTHR43547:SF2">
    <property type="entry name" value="HYBRID SIGNAL TRANSDUCTION HISTIDINE KINASE C"/>
    <property type="match status" value="1"/>
</dbReference>
<dbReference type="SUPFAM" id="SSF55781">
    <property type="entry name" value="GAF domain-like"/>
    <property type="match status" value="1"/>
</dbReference>
<dbReference type="FunFam" id="3.30.565.10:FF:000006">
    <property type="entry name" value="Sensor histidine kinase WalK"/>
    <property type="match status" value="1"/>
</dbReference>
<proteinExistence type="predicted"/>
<dbReference type="PROSITE" id="PS50109">
    <property type="entry name" value="HIS_KIN"/>
    <property type="match status" value="1"/>
</dbReference>
<dbReference type="InterPro" id="IPR036097">
    <property type="entry name" value="HisK_dim/P_sf"/>
</dbReference>
<dbReference type="SMART" id="SM00448">
    <property type="entry name" value="REC"/>
    <property type="match status" value="1"/>
</dbReference>
<keyword evidence="5 12" id="KW-0418">Kinase</keyword>
<dbReference type="PROSITE" id="PS50112">
    <property type="entry name" value="PAS"/>
    <property type="match status" value="1"/>
</dbReference>
<dbReference type="Gene3D" id="3.30.565.10">
    <property type="entry name" value="Histidine kinase-like ATPase, C-terminal domain"/>
    <property type="match status" value="1"/>
</dbReference>
<dbReference type="PRINTS" id="PR00344">
    <property type="entry name" value="BCTRLSENSOR"/>
</dbReference>
<dbReference type="Gene3D" id="3.30.450.40">
    <property type="match status" value="1"/>
</dbReference>
<feature type="modified residue" description="4-aspartylphosphate" evidence="7">
    <location>
        <position position="1233"/>
    </location>
</feature>
<keyword evidence="4 12" id="KW-0808">Transferase</keyword>
<dbReference type="InterPro" id="IPR003018">
    <property type="entry name" value="GAF"/>
</dbReference>